<dbReference type="PRINTS" id="PR00081">
    <property type="entry name" value="GDHRDH"/>
</dbReference>
<dbReference type="Proteomes" id="UP001215598">
    <property type="component" value="Unassembled WGS sequence"/>
</dbReference>
<dbReference type="CDD" id="cd05325">
    <property type="entry name" value="carb_red_sniffer_like_SDR_c"/>
    <property type="match status" value="1"/>
</dbReference>
<dbReference type="AlphaFoldDB" id="A0AAD7MPI1"/>
<sequence length="264" mass="28139">MPSYVVTGASRGIGLAFVNELSVNSQNTVFAIVRNKSTATHLTALSRNNIVILEADATDAKALNLAAAEVSKATGGTLDYLINNAGGSTMLGLTATDPTPEAIEEDLLLHFKWNTISAVHSTNAFLPLLKKGTAKKVACITSGMADLDVTLQMGTTVQFSYSVSKAALNMVVAKYATELKPEGFVFLALIPGMVDTSSTAVSAPSEKFMAQIMALIPAAMKQFPDFKGPITPEESVRMQLEVIHRWKVEDSGAFVSHFGNKQLL</sequence>
<dbReference type="SUPFAM" id="SSF51735">
    <property type="entry name" value="NAD(P)-binding Rossmann-fold domains"/>
    <property type="match status" value="1"/>
</dbReference>
<name>A0AAD7MPI1_9AGAR</name>
<dbReference type="InterPro" id="IPR052184">
    <property type="entry name" value="SDR_enzymes"/>
</dbReference>
<dbReference type="PROSITE" id="PS00061">
    <property type="entry name" value="ADH_SHORT"/>
    <property type="match status" value="1"/>
</dbReference>
<keyword evidence="4" id="KW-1185">Reference proteome</keyword>
<dbReference type="InterPro" id="IPR020904">
    <property type="entry name" value="Sc_DH/Rdtase_CS"/>
</dbReference>
<dbReference type="InterPro" id="IPR002347">
    <property type="entry name" value="SDR_fam"/>
</dbReference>
<organism evidence="3 4">
    <name type="scientific">Mycena metata</name>
    <dbReference type="NCBI Taxonomy" id="1033252"/>
    <lineage>
        <taxon>Eukaryota</taxon>
        <taxon>Fungi</taxon>
        <taxon>Dikarya</taxon>
        <taxon>Basidiomycota</taxon>
        <taxon>Agaricomycotina</taxon>
        <taxon>Agaricomycetes</taxon>
        <taxon>Agaricomycetidae</taxon>
        <taxon>Agaricales</taxon>
        <taxon>Marasmiineae</taxon>
        <taxon>Mycenaceae</taxon>
        <taxon>Mycena</taxon>
    </lineage>
</organism>
<evidence type="ECO:0000313" key="4">
    <source>
        <dbReference type="Proteomes" id="UP001215598"/>
    </source>
</evidence>
<dbReference type="EMBL" id="JARKIB010000190">
    <property type="protein sequence ID" value="KAJ7725994.1"/>
    <property type="molecule type" value="Genomic_DNA"/>
</dbReference>
<reference evidence="3" key="1">
    <citation type="submission" date="2023-03" db="EMBL/GenBank/DDBJ databases">
        <title>Massive genome expansion in bonnet fungi (Mycena s.s.) driven by repeated elements and novel gene families across ecological guilds.</title>
        <authorList>
            <consortium name="Lawrence Berkeley National Laboratory"/>
            <person name="Harder C.B."/>
            <person name="Miyauchi S."/>
            <person name="Viragh M."/>
            <person name="Kuo A."/>
            <person name="Thoen E."/>
            <person name="Andreopoulos B."/>
            <person name="Lu D."/>
            <person name="Skrede I."/>
            <person name="Drula E."/>
            <person name="Henrissat B."/>
            <person name="Morin E."/>
            <person name="Kohler A."/>
            <person name="Barry K."/>
            <person name="LaButti K."/>
            <person name="Morin E."/>
            <person name="Salamov A."/>
            <person name="Lipzen A."/>
            <person name="Mereny Z."/>
            <person name="Hegedus B."/>
            <person name="Baldrian P."/>
            <person name="Stursova M."/>
            <person name="Weitz H."/>
            <person name="Taylor A."/>
            <person name="Grigoriev I.V."/>
            <person name="Nagy L.G."/>
            <person name="Martin F."/>
            <person name="Kauserud H."/>
        </authorList>
    </citation>
    <scope>NUCLEOTIDE SEQUENCE</scope>
    <source>
        <strain evidence="3">CBHHK182m</strain>
    </source>
</reference>
<evidence type="ECO:0000313" key="3">
    <source>
        <dbReference type="EMBL" id="KAJ7726959.1"/>
    </source>
</evidence>
<proteinExistence type="predicted"/>
<protein>
    <recommendedName>
        <fullName evidence="5">NAD(P)-binding protein</fullName>
    </recommendedName>
</protein>
<evidence type="ECO:0000256" key="1">
    <source>
        <dbReference type="ARBA" id="ARBA00022857"/>
    </source>
</evidence>
<comment type="caution">
    <text evidence="3">The sequence shown here is derived from an EMBL/GenBank/DDBJ whole genome shotgun (WGS) entry which is preliminary data.</text>
</comment>
<gene>
    <name evidence="3" type="ORF">B0H16DRAFT_1665693</name>
    <name evidence="2" type="ORF">B0H16DRAFT_1735929</name>
</gene>
<dbReference type="Gene3D" id="3.40.50.720">
    <property type="entry name" value="NAD(P)-binding Rossmann-like Domain"/>
    <property type="match status" value="1"/>
</dbReference>
<evidence type="ECO:0008006" key="5">
    <source>
        <dbReference type="Google" id="ProtNLM"/>
    </source>
</evidence>
<keyword evidence="1" id="KW-0521">NADP</keyword>
<evidence type="ECO:0000313" key="2">
    <source>
        <dbReference type="EMBL" id="KAJ7725994.1"/>
    </source>
</evidence>
<dbReference type="GO" id="GO:0016616">
    <property type="term" value="F:oxidoreductase activity, acting on the CH-OH group of donors, NAD or NADP as acceptor"/>
    <property type="evidence" value="ECO:0007669"/>
    <property type="project" value="TreeGrafter"/>
</dbReference>
<accession>A0AAD7MPI1</accession>
<dbReference type="InterPro" id="IPR036291">
    <property type="entry name" value="NAD(P)-bd_dom_sf"/>
</dbReference>
<dbReference type="PANTHER" id="PTHR45458">
    <property type="entry name" value="SHORT-CHAIN DEHYDROGENASE/REDUCTASE SDR"/>
    <property type="match status" value="1"/>
</dbReference>
<dbReference type="PANTHER" id="PTHR45458:SF3">
    <property type="entry name" value="CHAIN DEHYDROGENASE (ATSC), PUTATIVE-RELATED"/>
    <property type="match status" value="1"/>
</dbReference>
<dbReference type="EMBL" id="JARKIB010000183">
    <property type="protein sequence ID" value="KAJ7726959.1"/>
    <property type="molecule type" value="Genomic_DNA"/>
</dbReference>
<dbReference type="Pfam" id="PF00106">
    <property type="entry name" value="adh_short"/>
    <property type="match status" value="1"/>
</dbReference>